<dbReference type="InterPro" id="IPR010982">
    <property type="entry name" value="Lambda_DNA-bd_dom_sf"/>
</dbReference>
<reference evidence="5 6" key="1">
    <citation type="submission" date="2017-09" db="EMBL/GenBank/DDBJ databases">
        <title>Large-scale bioinformatics analysis of Bacillus genomes uncovers conserved roles of natural products in bacterial physiology.</title>
        <authorList>
            <consortium name="Agbiome Team Llc"/>
            <person name="Bleich R.M."/>
            <person name="Grubbs K.J."/>
            <person name="Santa Maria K.C."/>
            <person name="Allen S.E."/>
            <person name="Farag S."/>
            <person name="Shank E.A."/>
            <person name="Bowers A."/>
        </authorList>
    </citation>
    <scope>NUCLEOTIDE SEQUENCE [LARGE SCALE GENOMIC DNA]</scope>
    <source>
        <strain evidence="5 6">AFS060282</strain>
    </source>
</reference>
<accession>A0A9X7BD39</accession>
<organism evidence="5 6">
    <name type="scientific">Bacillus cereus</name>
    <dbReference type="NCBI Taxonomy" id="1396"/>
    <lineage>
        <taxon>Bacteria</taxon>
        <taxon>Bacillati</taxon>
        <taxon>Bacillota</taxon>
        <taxon>Bacilli</taxon>
        <taxon>Bacillales</taxon>
        <taxon>Bacillaceae</taxon>
        <taxon>Bacillus</taxon>
        <taxon>Bacillus cereus group</taxon>
    </lineage>
</organism>
<name>A0A9X7BD39_BACCE</name>
<evidence type="ECO:0000256" key="1">
    <source>
        <dbReference type="ARBA" id="ARBA00023125"/>
    </source>
</evidence>
<evidence type="ECO:0000313" key="4">
    <source>
        <dbReference type="EMBL" id="MBY0035255.1"/>
    </source>
</evidence>
<dbReference type="SUPFAM" id="SSF47413">
    <property type="entry name" value="lambda repressor-like DNA-binding domains"/>
    <property type="match status" value="1"/>
</dbReference>
<evidence type="ECO:0000259" key="3">
    <source>
        <dbReference type="PROSITE" id="PS50943"/>
    </source>
</evidence>
<protein>
    <submittedName>
        <fullName evidence="4">Helix-turn-helix transcriptional regulator</fullName>
    </submittedName>
    <submittedName>
        <fullName evidence="5">XRE family transcriptional regulator</fullName>
    </submittedName>
</protein>
<feature type="coiled-coil region" evidence="2">
    <location>
        <begin position="1"/>
        <end position="64"/>
    </location>
</feature>
<dbReference type="EMBL" id="NVDQ01000021">
    <property type="protein sequence ID" value="PFV08091.1"/>
    <property type="molecule type" value="Genomic_DNA"/>
</dbReference>
<dbReference type="PANTHER" id="PTHR46797">
    <property type="entry name" value="HTH-TYPE TRANSCRIPTIONAL REGULATOR"/>
    <property type="match status" value="1"/>
</dbReference>
<sequence>MATLGEKIKTLRKEKKLTQTELVGSELTKSMLSQIENGKATPSMKTLQYIAEKLECEMSFLLEEDEGEIVELIQKMEPLIKANKCDEVYKTLLPIVQTELPSTLNTARLYKQFLTGAVIMNDYHIEYYVETAVSIFEKYTLYRESTETKLLFYYMLFKRKKYKECLQMIATIRDEYKAKNLEMDLITHIQLYLKEAIILLAYGNYEKCEKVILDALAFSKKHQVYYKTDEFYRILSYQKVITADKEQYLYYIKKSEQFAIFTEDILSIAIIDILKAYYYNTITNEYTIALKHLEQFREKLKDEPIFQDDGLYYLEKGKSLYGLKRYKEALAILKHATIPDYMSHPLDQSWVLTAGSYRALCYIELQDKKSALKEAKEAVQAIDSYPDSIFTSFIKETLQIIQKL</sequence>
<evidence type="ECO:0000313" key="6">
    <source>
        <dbReference type="Proteomes" id="UP000226257"/>
    </source>
</evidence>
<keyword evidence="2" id="KW-0175">Coiled coil</keyword>
<evidence type="ECO:0000313" key="5">
    <source>
        <dbReference type="EMBL" id="PFV08091.1"/>
    </source>
</evidence>
<dbReference type="SUPFAM" id="SSF48452">
    <property type="entry name" value="TPR-like"/>
    <property type="match status" value="1"/>
</dbReference>
<reference evidence="4" key="2">
    <citation type="submission" date="2020-08" db="EMBL/GenBank/DDBJ databases">
        <title>Fungal Genomes of the International Space Station.</title>
        <authorList>
            <person name="Seuylemezian A."/>
            <person name="Singh N.K."/>
            <person name="Wood J."/>
            <person name="Venkateswaran K."/>
        </authorList>
    </citation>
    <scope>NUCLEOTIDE SEQUENCE</scope>
    <source>
        <strain evidence="4">I2-B2</strain>
    </source>
</reference>
<dbReference type="InterPro" id="IPR001387">
    <property type="entry name" value="Cro/C1-type_HTH"/>
</dbReference>
<proteinExistence type="predicted"/>
<dbReference type="Proteomes" id="UP001197806">
    <property type="component" value="Unassembled WGS sequence"/>
</dbReference>
<keyword evidence="1" id="KW-0238">DNA-binding</keyword>
<comment type="caution">
    <text evidence="5">The sequence shown here is derived from an EMBL/GenBank/DDBJ whole genome shotgun (WGS) entry which is preliminary data.</text>
</comment>
<evidence type="ECO:0000256" key="2">
    <source>
        <dbReference type="SAM" id="Coils"/>
    </source>
</evidence>
<dbReference type="EMBL" id="JACLPZ010000001">
    <property type="protein sequence ID" value="MBY0035255.1"/>
    <property type="molecule type" value="Genomic_DNA"/>
</dbReference>
<dbReference type="AlphaFoldDB" id="A0A9X7BD39"/>
<gene>
    <name evidence="5" type="ORF">COK98_11130</name>
    <name evidence="4" type="ORF">H7U08_01460</name>
</gene>
<dbReference type="InterPro" id="IPR050807">
    <property type="entry name" value="TransReg_Diox_bact_type"/>
</dbReference>
<dbReference type="RefSeq" id="WP_000212388.1">
    <property type="nucleotide sequence ID" value="NZ_CP053951.1"/>
</dbReference>
<dbReference type="PROSITE" id="PS50943">
    <property type="entry name" value="HTH_CROC1"/>
    <property type="match status" value="1"/>
</dbReference>
<dbReference type="Pfam" id="PF01381">
    <property type="entry name" value="HTH_3"/>
    <property type="match status" value="1"/>
</dbReference>
<dbReference type="GO" id="GO:0003677">
    <property type="term" value="F:DNA binding"/>
    <property type="evidence" value="ECO:0007669"/>
    <property type="project" value="UniProtKB-KW"/>
</dbReference>
<dbReference type="SMART" id="SM00530">
    <property type="entry name" value="HTH_XRE"/>
    <property type="match status" value="1"/>
</dbReference>
<dbReference type="Gene3D" id="1.25.40.10">
    <property type="entry name" value="Tetratricopeptide repeat domain"/>
    <property type="match status" value="2"/>
</dbReference>
<dbReference type="GO" id="GO:0003700">
    <property type="term" value="F:DNA-binding transcription factor activity"/>
    <property type="evidence" value="ECO:0007669"/>
    <property type="project" value="TreeGrafter"/>
</dbReference>
<dbReference type="CDD" id="cd00093">
    <property type="entry name" value="HTH_XRE"/>
    <property type="match status" value="1"/>
</dbReference>
<dbReference type="PANTHER" id="PTHR46797:SF1">
    <property type="entry name" value="METHYLPHOSPHONATE SYNTHASE"/>
    <property type="match status" value="1"/>
</dbReference>
<feature type="domain" description="HTH cro/C1-type" evidence="3">
    <location>
        <begin position="8"/>
        <end position="61"/>
    </location>
</feature>
<dbReference type="Proteomes" id="UP000226257">
    <property type="component" value="Unassembled WGS sequence"/>
</dbReference>
<dbReference type="GO" id="GO:0005829">
    <property type="term" value="C:cytosol"/>
    <property type="evidence" value="ECO:0007669"/>
    <property type="project" value="TreeGrafter"/>
</dbReference>
<dbReference type="InterPro" id="IPR011990">
    <property type="entry name" value="TPR-like_helical_dom_sf"/>
</dbReference>